<evidence type="ECO:0000313" key="6">
    <source>
        <dbReference type="Proteomes" id="UP000076078"/>
    </source>
</evidence>
<dbReference type="OMA" id="KFLFRNT"/>
<dbReference type="PANTHER" id="PTHR31684:SF2">
    <property type="entry name" value="COILED-COIL DOMAIN-CONTAINING PROTEIN 43"/>
    <property type="match status" value="1"/>
</dbReference>
<dbReference type="Pfam" id="PF26091">
    <property type="entry name" value="PWI_CCDC43"/>
    <property type="match status" value="1"/>
</dbReference>
<dbReference type="Proteomes" id="UP000076078">
    <property type="component" value="Unassembled WGS sequence"/>
</dbReference>
<proteinExistence type="inferred from homology"/>
<dbReference type="PANTHER" id="PTHR31684">
    <property type="entry name" value="COILED-COIL DOMAIN-CONTAINING PROTEIN 43"/>
    <property type="match status" value="1"/>
</dbReference>
<dbReference type="OrthoDB" id="18679at2759"/>
<organism evidence="5 6">
    <name type="scientific">Tieghemostelium lacteum</name>
    <name type="common">Slime mold</name>
    <name type="synonym">Dictyostelium lacteum</name>
    <dbReference type="NCBI Taxonomy" id="361077"/>
    <lineage>
        <taxon>Eukaryota</taxon>
        <taxon>Amoebozoa</taxon>
        <taxon>Evosea</taxon>
        <taxon>Eumycetozoa</taxon>
        <taxon>Dictyostelia</taxon>
        <taxon>Dictyosteliales</taxon>
        <taxon>Raperosteliaceae</taxon>
        <taxon>Tieghemostelium</taxon>
    </lineage>
</organism>
<dbReference type="InterPro" id="IPR058771">
    <property type="entry name" value="PWI_CCDC43"/>
</dbReference>
<reference evidence="5 6" key="1">
    <citation type="submission" date="2015-12" db="EMBL/GenBank/DDBJ databases">
        <title>Dictyostelia acquired genes for synthesis and detection of signals that induce cell-type specialization by lateral gene transfer from prokaryotes.</title>
        <authorList>
            <person name="Gloeckner G."/>
            <person name="Schaap P."/>
        </authorList>
    </citation>
    <scope>NUCLEOTIDE SEQUENCE [LARGE SCALE GENOMIC DNA]</scope>
    <source>
        <strain evidence="5 6">TK</strain>
    </source>
</reference>
<gene>
    <name evidence="5" type="ORF">DLAC_07605</name>
</gene>
<comment type="similarity">
    <text evidence="1">Belongs to the CCDC43 family.</text>
</comment>
<feature type="compositionally biased region" description="Basic and acidic residues" evidence="3">
    <location>
        <begin position="175"/>
        <end position="212"/>
    </location>
</feature>
<feature type="domain" description="CCDC43 PWI-like" evidence="4">
    <location>
        <begin position="5"/>
        <end position="77"/>
    </location>
</feature>
<comment type="caution">
    <text evidence="5">The sequence shown here is derived from an EMBL/GenBank/DDBJ whole genome shotgun (WGS) entry which is preliminary data.</text>
</comment>
<evidence type="ECO:0000256" key="1">
    <source>
        <dbReference type="ARBA" id="ARBA00005305"/>
    </source>
</evidence>
<accession>A0A151ZCZ2</accession>
<dbReference type="AlphaFoldDB" id="A0A151ZCZ2"/>
<evidence type="ECO:0000256" key="3">
    <source>
        <dbReference type="SAM" id="MobiDB-lite"/>
    </source>
</evidence>
<dbReference type="InterPro" id="IPR037666">
    <property type="entry name" value="CCDC43"/>
</dbReference>
<sequence length="222" mass="26197">MSKIEKEIKSWMLESLKSIGANDADEMIVDYIFGIISDDSDESEKVESIKEFISTLTEEDSDSFCKELSGKYKTIQQQKDEEIKVKQTTLKLEQELKIKEVSNVEKNDQQEQYENPYYKMTREEQKKRDAILSRYGYEEEVDENGDILIPDDTDKDKIELAKAVSILQENNNTKRILDAEKSQREKSKMDHQKKVLRDKEALEKQKRDDEKKKTVKKEKRRL</sequence>
<evidence type="ECO:0000256" key="2">
    <source>
        <dbReference type="ARBA" id="ARBA00023054"/>
    </source>
</evidence>
<evidence type="ECO:0000259" key="4">
    <source>
        <dbReference type="Pfam" id="PF26091"/>
    </source>
</evidence>
<keyword evidence="6" id="KW-1185">Reference proteome</keyword>
<dbReference type="InParanoid" id="A0A151ZCZ2"/>
<keyword evidence="2" id="KW-0175">Coiled coil</keyword>
<feature type="compositionally biased region" description="Basic residues" evidence="3">
    <location>
        <begin position="213"/>
        <end position="222"/>
    </location>
</feature>
<feature type="region of interest" description="Disordered" evidence="3">
    <location>
        <begin position="170"/>
        <end position="222"/>
    </location>
</feature>
<protein>
    <recommendedName>
        <fullName evidence="4">CCDC43 PWI-like domain-containing protein</fullName>
    </recommendedName>
</protein>
<name>A0A151ZCZ2_TIELA</name>
<dbReference type="EMBL" id="LODT01000034">
    <property type="protein sequence ID" value="KYQ91810.1"/>
    <property type="molecule type" value="Genomic_DNA"/>
</dbReference>
<evidence type="ECO:0000313" key="5">
    <source>
        <dbReference type="EMBL" id="KYQ91810.1"/>
    </source>
</evidence>